<evidence type="ECO:0008006" key="5">
    <source>
        <dbReference type="Google" id="ProtNLM"/>
    </source>
</evidence>
<dbReference type="Proteomes" id="UP000007752">
    <property type="component" value="Chromosome 9"/>
</dbReference>
<dbReference type="PANTHER" id="PTHR48258:SF3">
    <property type="entry name" value="FK506-BINDING PROTEIN 4-LIKE ISOFORM X1"/>
    <property type="match status" value="1"/>
</dbReference>
<dbReference type="PANTHER" id="PTHR48258">
    <property type="entry name" value="DUF4218 DOMAIN-CONTAINING PROTEIN-RELATED"/>
    <property type="match status" value="1"/>
</dbReference>
<evidence type="ECO:0000259" key="2">
    <source>
        <dbReference type="Pfam" id="PF13952"/>
    </source>
</evidence>
<dbReference type="InterPro" id="IPR025312">
    <property type="entry name" value="DUF4216"/>
</dbReference>
<name>A3BXB2_ORYSJ</name>
<gene>
    <name evidence="4" type="ORF">OsJ_28822</name>
</gene>
<sequence length="507" mass="58345">MENNREWMYTGWKRGRAPTDEWVQQTKDFLDYAFSMPNVVVSGKIKCPCSLCRNYVSHRRQMVEMHLCREGFKENYMNWSEHGECSIGQEDQATTSAENEKFDELDRMDDMLVDIAGDYELSEEEPTASAQAFYRMVASADEKVHSQTTHSCLSTTSRLLAIKSQYNMPAACYDDVMQLIHELLPSRSKLDDNFYRSKKTLAGLGMPYEKLMNFEQQEWKGRGRPTQKQIDDLRLNGWKGCMGPSNVDSALCQMSYGFRRRVTSYGCYDINGYRFRSEKYEGKRAALTTINTGVCVSSVDENNNTLEYYGVIEDIIKVSWEGSLQLELVLFDCRWFDPTPSGVRRSEHTGLVEVKQTSRLSNFDPFVMANQVKQVYYVPYACSSRTDLHDWCIVYHVTPRDRLPALEVIPDSNDQDGTTNEMPFFQESVLDSTFIVDLGADLEASTAVVDCSDEITDPKELELLRKQQKKATTAPHHQSQNIEEDDSEEENENDDQTNHEIYDPNEF</sequence>
<feature type="domain" description="Transposase-associated" evidence="3">
    <location>
        <begin position="5"/>
        <end position="84"/>
    </location>
</feature>
<dbReference type="Pfam" id="PF13952">
    <property type="entry name" value="DUF4216"/>
    <property type="match status" value="1"/>
</dbReference>
<feature type="compositionally biased region" description="Acidic residues" evidence="1">
    <location>
        <begin position="482"/>
        <end position="495"/>
    </location>
</feature>
<reference evidence="4" key="2">
    <citation type="submission" date="2008-12" db="EMBL/GenBank/DDBJ databases">
        <title>Improved gene annotation of the rice (Oryza sativa) genomes.</title>
        <authorList>
            <person name="Wang J."/>
            <person name="Li R."/>
            <person name="Fan W."/>
            <person name="Huang Q."/>
            <person name="Zhang J."/>
            <person name="Zhou Y."/>
            <person name="Hu Y."/>
            <person name="Zi S."/>
            <person name="Li J."/>
            <person name="Ni P."/>
            <person name="Zheng H."/>
            <person name="Zhang Y."/>
            <person name="Zhao M."/>
            <person name="Hao Q."/>
            <person name="McDermott J."/>
            <person name="Samudrala R."/>
            <person name="Kristiansen K."/>
            <person name="Wong G.K.-S."/>
        </authorList>
    </citation>
    <scope>NUCLEOTIDE SEQUENCE</scope>
</reference>
<feature type="region of interest" description="Disordered" evidence="1">
    <location>
        <begin position="462"/>
        <end position="507"/>
    </location>
</feature>
<dbReference type="AlphaFoldDB" id="A3BXB2"/>
<accession>A3BXB2</accession>
<evidence type="ECO:0000256" key="1">
    <source>
        <dbReference type="SAM" id="MobiDB-lite"/>
    </source>
</evidence>
<evidence type="ECO:0000313" key="4">
    <source>
        <dbReference type="EMBL" id="EAZ44201.1"/>
    </source>
</evidence>
<evidence type="ECO:0000259" key="3">
    <source>
        <dbReference type="Pfam" id="PF13963"/>
    </source>
</evidence>
<feature type="compositionally biased region" description="Basic and acidic residues" evidence="1">
    <location>
        <begin position="496"/>
        <end position="507"/>
    </location>
</feature>
<dbReference type="EMBL" id="CM000146">
    <property type="protein sequence ID" value="EAZ44201.1"/>
    <property type="molecule type" value="Genomic_DNA"/>
</dbReference>
<dbReference type="Pfam" id="PF13963">
    <property type="entry name" value="Transpos_assoc"/>
    <property type="match status" value="1"/>
</dbReference>
<reference evidence="4" key="1">
    <citation type="journal article" date="2005" name="PLoS Biol.">
        <title>The genomes of Oryza sativa: a history of duplications.</title>
        <authorList>
            <person name="Yu J."/>
            <person name="Wang J."/>
            <person name="Lin W."/>
            <person name="Li S."/>
            <person name="Li H."/>
            <person name="Zhou J."/>
            <person name="Ni P."/>
            <person name="Dong W."/>
            <person name="Hu S."/>
            <person name="Zeng C."/>
            <person name="Zhang J."/>
            <person name="Zhang Y."/>
            <person name="Li R."/>
            <person name="Xu Z."/>
            <person name="Li S."/>
            <person name="Li X."/>
            <person name="Zheng H."/>
            <person name="Cong L."/>
            <person name="Lin L."/>
            <person name="Yin J."/>
            <person name="Geng J."/>
            <person name="Li G."/>
            <person name="Shi J."/>
            <person name="Liu J."/>
            <person name="Lv H."/>
            <person name="Li J."/>
            <person name="Wang J."/>
            <person name="Deng Y."/>
            <person name="Ran L."/>
            <person name="Shi X."/>
            <person name="Wang X."/>
            <person name="Wu Q."/>
            <person name="Li C."/>
            <person name="Ren X."/>
            <person name="Wang J."/>
            <person name="Wang X."/>
            <person name="Li D."/>
            <person name="Liu D."/>
            <person name="Zhang X."/>
            <person name="Ji Z."/>
            <person name="Zhao W."/>
            <person name="Sun Y."/>
            <person name="Zhang Z."/>
            <person name="Bao J."/>
            <person name="Han Y."/>
            <person name="Dong L."/>
            <person name="Ji J."/>
            <person name="Chen P."/>
            <person name="Wu S."/>
            <person name="Liu J."/>
            <person name="Xiao Y."/>
            <person name="Bu D."/>
            <person name="Tan J."/>
            <person name="Yang L."/>
            <person name="Ye C."/>
            <person name="Zhang J."/>
            <person name="Xu J."/>
            <person name="Zhou Y."/>
            <person name="Yu Y."/>
            <person name="Zhang B."/>
            <person name="Zhuang S."/>
            <person name="Wei H."/>
            <person name="Liu B."/>
            <person name="Lei M."/>
            <person name="Yu H."/>
            <person name="Li Y."/>
            <person name="Xu H."/>
            <person name="Wei S."/>
            <person name="He X."/>
            <person name="Fang L."/>
            <person name="Zhang Z."/>
            <person name="Zhang Y."/>
            <person name="Huang X."/>
            <person name="Su Z."/>
            <person name="Tong W."/>
            <person name="Li J."/>
            <person name="Tong Z."/>
            <person name="Li S."/>
            <person name="Ye J."/>
            <person name="Wang L."/>
            <person name="Fang L."/>
            <person name="Lei T."/>
            <person name="Chen C."/>
            <person name="Chen H."/>
            <person name="Xu Z."/>
            <person name="Li H."/>
            <person name="Huang H."/>
            <person name="Zhang F."/>
            <person name="Xu H."/>
            <person name="Li N."/>
            <person name="Zhao C."/>
            <person name="Li S."/>
            <person name="Dong L."/>
            <person name="Huang Y."/>
            <person name="Li L."/>
            <person name="Xi Y."/>
            <person name="Qi Q."/>
            <person name="Li W."/>
            <person name="Zhang B."/>
            <person name="Hu W."/>
            <person name="Zhang Y."/>
            <person name="Tian X."/>
            <person name="Jiao Y."/>
            <person name="Liang X."/>
            <person name="Jin J."/>
            <person name="Gao L."/>
            <person name="Zheng W."/>
            <person name="Hao B."/>
            <person name="Liu S."/>
            <person name="Wang W."/>
            <person name="Yuan L."/>
            <person name="Cao M."/>
            <person name="McDermott J."/>
            <person name="Samudrala R."/>
            <person name="Wang J."/>
            <person name="Wong G.K."/>
            <person name="Yang H."/>
        </authorList>
    </citation>
    <scope>NUCLEOTIDE SEQUENCE [LARGE SCALE GENOMIC DNA]</scope>
</reference>
<feature type="domain" description="DUF4216" evidence="2">
    <location>
        <begin position="327"/>
        <end position="394"/>
    </location>
</feature>
<proteinExistence type="predicted"/>
<dbReference type="InterPro" id="IPR029480">
    <property type="entry name" value="Transpos_assoc"/>
</dbReference>
<organism evidence="4">
    <name type="scientific">Oryza sativa subsp. japonica</name>
    <name type="common">Rice</name>
    <dbReference type="NCBI Taxonomy" id="39947"/>
    <lineage>
        <taxon>Eukaryota</taxon>
        <taxon>Viridiplantae</taxon>
        <taxon>Streptophyta</taxon>
        <taxon>Embryophyta</taxon>
        <taxon>Tracheophyta</taxon>
        <taxon>Spermatophyta</taxon>
        <taxon>Magnoliopsida</taxon>
        <taxon>Liliopsida</taxon>
        <taxon>Poales</taxon>
        <taxon>Poaceae</taxon>
        <taxon>BOP clade</taxon>
        <taxon>Oryzoideae</taxon>
        <taxon>Oryzeae</taxon>
        <taxon>Oryzinae</taxon>
        <taxon>Oryza</taxon>
        <taxon>Oryza sativa</taxon>
    </lineage>
</organism>
<protein>
    <recommendedName>
        <fullName evidence="5">Transposon protein, putative, CACTA, En/Spm sub-class</fullName>
    </recommendedName>
</protein>